<evidence type="ECO:0000313" key="7">
    <source>
        <dbReference type="EMBL" id="MFC6036985.1"/>
    </source>
</evidence>
<keyword evidence="6 7" id="KW-0012">Acyltransferase</keyword>
<evidence type="ECO:0000256" key="3">
    <source>
        <dbReference type="ARBA" id="ARBA00022679"/>
    </source>
</evidence>
<name>A0ABW1KY18_9PROT</name>
<protein>
    <submittedName>
        <fullName evidence="7">UDP-3-O-(3-hydroxymyristoyl)glucosamine N-acyltransferase</fullName>
        <ecNumber evidence="7">2.3.1.191</ecNumber>
    </submittedName>
</protein>
<dbReference type="Pfam" id="PF00132">
    <property type="entry name" value="Hexapep"/>
    <property type="match status" value="1"/>
</dbReference>
<dbReference type="SUPFAM" id="SSF51161">
    <property type="entry name" value="Trimeric LpxA-like enzymes"/>
    <property type="match status" value="1"/>
</dbReference>
<dbReference type="NCBIfam" id="TIGR01853">
    <property type="entry name" value="lipid_A_lpxD"/>
    <property type="match status" value="1"/>
</dbReference>
<proteinExistence type="predicted"/>
<dbReference type="Gene3D" id="2.160.10.10">
    <property type="entry name" value="Hexapeptide repeat proteins"/>
    <property type="match status" value="1"/>
</dbReference>
<keyword evidence="3 7" id="KW-0808">Transferase</keyword>
<dbReference type="EC" id="2.3.1.191" evidence="7"/>
<evidence type="ECO:0000256" key="4">
    <source>
        <dbReference type="ARBA" id="ARBA00022737"/>
    </source>
</evidence>
<dbReference type="NCBIfam" id="NF002060">
    <property type="entry name" value="PRK00892.1"/>
    <property type="match status" value="1"/>
</dbReference>
<dbReference type="EMBL" id="JBHPON010000002">
    <property type="protein sequence ID" value="MFC6036985.1"/>
    <property type="molecule type" value="Genomic_DNA"/>
</dbReference>
<dbReference type="InterPro" id="IPR007691">
    <property type="entry name" value="LpxD"/>
</dbReference>
<dbReference type="PROSITE" id="PS00101">
    <property type="entry name" value="HEXAPEP_TRANSFERASES"/>
    <property type="match status" value="1"/>
</dbReference>
<accession>A0ABW1KY18</accession>
<organism evidence="7 8">
    <name type="scientific">Hyphococcus aureus</name>
    <dbReference type="NCBI Taxonomy" id="2666033"/>
    <lineage>
        <taxon>Bacteria</taxon>
        <taxon>Pseudomonadati</taxon>
        <taxon>Pseudomonadota</taxon>
        <taxon>Alphaproteobacteria</taxon>
        <taxon>Parvularculales</taxon>
        <taxon>Parvularculaceae</taxon>
        <taxon>Hyphococcus</taxon>
    </lineage>
</organism>
<evidence type="ECO:0000256" key="5">
    <source>
        <dbReference type="ARBA" id="ARBA00023098"/>
    </source>
</evidence>
<keyword evidence="4" id="KW-0677">Repeat</keyword>
<keyword evidence="5" id="KW-0443">Lipid metabolism</keyword>
<keyword evidence="1" id="KW-0444">Lipid biosynthesis</keyword>
<dbReference type="PANTHER" id="PTHR43378:SF2">
    <property type="entry name" value="UDP-3-O-ACYLGLUCOSAMINE N-ACYLTRANSFERASE 1, MITOCHONDRIAL-RELATED"/>
    <property type="match status" value="1"/>
</dbReference>
<dbReference type="GO" id="GO:0103118">
    <property type="term" value="F:UDP-3-O-[(3R)-3-hydroxyacyl]-glucosamine N-acyltransferase activity"/>
    <property type="evidence" value="ECO:0007669"/>
    <property type="project" value="UniProtKB-EC"/>
</dbReference>
<evidence type="ECO:0000313" key="8">
    <source>
        <dbReference type="Proteomes" id="UP001596116"/>
    </source>
</evidence>
<evidence type="ECO:0000256" key="1">
    <source>
        <dbReference type="ARBA" id="ARBA00022516"/>
    </source>
</evidence>
<evidence type="ECO:0000256" key="2">
    <source>
        <dbReference type="ARBA" id="ARBA00022556"/>
    </source>
</evidence>
<dbReference type="RefSeq" id="WP_379881764.1">
    <property type="nucleotide sequence ID" value="NZ_JBHPON010000002.1"/>
</dbReference>
<dbReference type="InterPro" id="IPR001451">
    <property type="entry name" value="Hexapep"/>
</dbReference>
<sequence length="334" mass="33780">MPDSRFFETLTPLSVSDAATVTGARLIAGDENGTLTHVTSLDMADGAGTVIYCEKPGGLSALSGKTFGLCFAPEGTPEGSGELAAGLSGALALVKQPRLAFALLGARLHRSVKAADEMKARPQGAHPSAFIAATAEIANDAEIGPGAYIGPGVAIGGGALIGHDVTITHALVGRRARILPGARIGQSGFGFVPGPSGLVKVPQLGRVVIGADVEIGANTTIDRGALEDTIVGDGTKIDNLVQIGHNVRLGRNCVIAAQCGVSGSCVIGDGVMMGGQVGLADHLTIGEGAMLAAGSGLMRDVPAGQTWGGRPARPIKEWLRETAALAKMTKKRNG</sequence>
<reference evidence="7 8" key="1">
    <citation type="submission" date="2024-09" db="EMBL/GenBank/DDBJ databases">
        <authorList>
            <person name="Zhang Z.-H."/>
        </authorList>
    </citation>
    <scope>NUCLEOTIDE SEQUENCE [LARGE SCALE GENOMIC DNA]</scope>
    <source>
        <strain evidence="7 8">HHTR114</strain>
    </source>
</reference>
<keyword evidence="8" id="KW-1185">Reference proteome</keyword>
<dbReference type="PANTHER" id="PTHR43378">
    <property type="entry name" value="UDP-3-O-ACYLGLUCOSAMINE N-ACYLTRANSFERASE"/>
    <property type="match status" value="1"/>
</dbReference>
<dbReference type="Proteomes" id="UP001596116">
    <property type="component" value="Unassembled WGS sequence"/>
</dbReference>
<dbReference type="CDD" id="cd03352">
    <property type="entry name" value="LbH_LpxD"/>
    <property type="match status" value="1"/>
</dbReference>
<dbReference type="InterPro" id="IPR011004">
    <property type="entry name" value="Trimer_LpxA-like_sf"/>
</dbReference>
<dbReference type="InterPro" id="IPR018357">
    <property type="entry name" value="Hexapep_transf_CS"/>
</dbReference>
<comment type="caution">
    <text evidence="7">The sequence shown here is derived from an EMBL/GenBank/DDBJ whole genome shotgun (WGS) entry which is preliminary data.</text>
</comment>
<evidence type="ECO:0000256" key="6">
    <source>
        <dbReference type="ARBA" id="ARBA00023315"/>
    </source>
</evidence>
<gene>
    <name evidence="7" type="primary">lpxD</name>
    <name evidence="7" type="ORF">ACFMB1_15630</name>
</gene>
<keyword evidence="2" id="KW-0441">Lipid A biosynthesis</keyword>